<dbReference type="RefSeq" id="WP_133552015.1">
    <property type="nucleotide sequence ID" value="NZ_SNYF01000005.1"/>
</dbReference>
<name>A0A4V3D2D5_9BACT</name>
<accession>A0A4V3D2D5</accession>
<evidence type="ECO:0000313" key="2">
    <source>
        <dbReference type="Proteomes" id="UP000294535"/>
    </source>
</evidence>
<protein>
    <submittedName>
        <fullName evidence="1">Uncharacterized protein</fullName>
    </submittedName>
</protein>
<gene>
    <name evidence="1" type="ORF">DFQ04_0319</name>
</gene>
<evidence type="ECO:0000313" key="1">
    <source>
        <dbReference type="EMBL" id="TDQ18517.1"/>
    </source>
</evidence>
<dbReference type="Proteomes" id="UP000294535">
    <property type="component" value="Unassembled WGS sequence"/>
</dbReference>
<keyword evidence="2" id="KW-1185">Reference proteome</keyword>
<proteinExistence type="predicted"/>
<dbReference type="EMBL" id="SNYF01000005">
    <property type="protein sequence ID" value="TDQ18517.1"/>
    <property type="molecule type" value="Genomic_DNA"/>
</dbReference>
<comment type="caution">
    <text evidence="1">The sequence shown here is derived from an EMBL/GenBank/DDBJ whole genome shotgun (WGS) entry which is preliminary data.</text>
</comment>
<sequence length="329" mass="38400">MKTLPIFIIISVLVISCKERPTFQFETTSDRLTEIIEWKNKILVKDNIGTLHSIEGESLEKFNFDNIESISKCKNEHYILKVPNDSTFIITRPDNSEWLVSNKTGFESKYFTIRTNEKCEILLEYGMIAFKIQEETFIDMNKVYGFKNIALNISDKFGYFENFIFLTKYADYFNGGLLISYLDSDSNKYSLPNDSKVRDFTIHNDELWLATGFFESNEGRKIVEKKVLKIKQGNIEEVLIKDIPDDMDIASIYSNNSSIYFLSENLGFFELKDRKLNELISIDLRSSKIIPESFVVKDNLIFLSTFENGILQFTMKENDFDIKQIVRRD</sequence>
<organism evidence="1 2">
    <name type="scientific">Algoriphagus boseongensis</name>
    <dbReference type="NCBI Taxonomy" id="1442587"/>
    <lineage>
        <taxon>Bacteria</taxon>
        <taxon>Pseudomonadati</taxon>
        <taxon>Bacteroidota</taxon>
        <taxon>Cytophagia</taxon>
        <taxon>Cytophagales</taxon>
        <taxon>Cyclobacteriaceae</taxon>
        <taxon>Algoriphagus</taxon>
    </lineage>
</organism>
<dbReference type="AlphaFoldDB" id="A0A4V3D2D5"/>
<reference evidence="1 2" key="1">
    <citation type="submission" date="2019-03" db="EMBL/GenBank/DDBJ databases">
        <title>Genomic Encyclopedia of Type Strains, Phase III (KMG-III): the genomes of soil and plant-associated and newly described type strains.</title>
        <authorList>
            <person name="Whitman W."/>
        </authorList>
    </citation>
    <scope>NUCLEOTIDE SEQUENCE [LARGE SCALE GENOMIC DNA]</scope>
    <source>
        <strain evidence="1 2">CECT 8446</strain>
    </source>
</reference>
<dbReference type="PROSITE" id="PS51257">
    <property type="entry name" value="PROKAR_LIPOPROTEIN"/>
    <property type="match status" value="1"/>
</dbReference>